<dbReference type="PANTHER" id="PTHR11339">
    <property type="entry name" value="EXTRACELLULAR MATRIX GLYCOPROTEIN RELATED"/>
    <property type="match status" value="1"/>
</dbReference>
<keyword evidence="1" id="KW-1015">Disulfide bond</keyword>
<keyword evidence="5" id="KW-1185">Reference proteome</keyword>
<sequence>MVYDESGCCFQYECQCICVVHGDPHYETFDGTYYDFQGNCSYVLVKEIIPKYNFSVNSDNYYCNTGVSCLESITVFYKSFEIFMITNLIYVNQEQVFPFFENDDFRITVNGIKTVLVIPDIDARISFGGFRFRIDLPWNLFHGNTEGQCGTCNNRQKNDCRLPNGTIDSSCSDMAHYWYVPEKNNTKCVPPGPPDPPDPLCDPAICKVIHSKVFEECRKIIPYETYVTSCIFDVCHLNSTSAGCTSLETYADKCLQERICIDWRAFTDGQCEYVCEDPKTYDACGTNIELTCDT</sequence>
<dbReference type="Proteomes" id="UP001221898">
    <property type="component" value="Unassembled WGS sequence"/>
</dbReference>
<evidence type="ECO:0000256" key="1">
    <source>
        <dbReference type="ARBA" id="ARBA00023157"/>
    </source>
</evidence>
<dbReference type="PANTHER" id="PTHR11339:SF406">
    <property type="entry name" value="MUCIN-5AC-LIKE"/>
    <property type="match status" value="1"/>
</dbReference>
<dbReference type="EMBL" id="JAINUG010003299">
    <property type="protein sequence ID" value="KAJ8343145.1"/>
    <property type="molecule type" value="Genomic_DNA"/>
</dbReference>
<organism evidence="4 5">
    <name type="scientific">Aldrovandia affinis</name>
    <dbReference type="NCBI Taxonomy" id="143900"/>
    <lineage>
        <taxon>Eukaryota</taxon>
        <taxon>Metazoa</taxon>
        <taxon>Chordata</taxon>
        <taxon>Craniata</taxon>
        <taxon>Vertebrata</taxon>
        <taxon>Euteleostomi</taxon>
        <taxon>Actinopterygii</taxon>
        <taxon>Neopterygii</taxon>
        <taxon>Teleostei</taxon>
        <taxon>Notacanthiformes</taxon>
        <taxon>Halosauridae</taxon>
        <taxon>Aldrovandia</taxon>
    </lineage>
</organism>
<dbReference type="SMART" id="SM00216">
    <property type="entry name" value="VWD"/>
    <property type="match status" value="1"/>
</dbReference>
<dbReference type="InterPro" id="IPR050780">
    <property type="entry name" value="Mucin_vWF_Thrombospondin_sf"/>
</dbReference>
<feature type="non-terminal residue" evidence="4">
    <location>
        <position position="1"/>
    </location>
</feature>
<protein>
    <recommendedName>
        <fullName evidence="3">VWFD domain-containing protein</fullName>
    </recommendedName>
</protein>
<accession>A0AAD7QZQ1</accession>
<dbReference type="PROSITE" id="PS51233">
    <property type="entry name" value="VWFD"/>
    <property type="match status" value="1"/>
</dbReference>
<keyword evidence="2" id="KW-0325">Glycoprotein</keyword>
<name>A0AAD7QZQ1_9TELE</name>
<comment type="caution">
    <text evidence="4">The sequence shown here is derived from an EMBL/GenBank/DDBJ whole genome shotgun (WGS) entry which is preliminary data.</text>
</comment>
<dbReference type="Pfam" id="PF00094">
    <property type="entry name" value="VWD"/>
    <property type="match status" value="1"/>
</dbReference>
<proteinExistence type="predicted"/>
<evidence type="ECO:0000259" key="3">
    <source>
        <dbReference type="PROSITE" id="PS51233"/>
    </source>
</evidence>
<evidence type="ECO:0000256" key="2">
    <source>
        <dbReference type="ARBA" id="ARBA00023180"/>
    </source>
</evidence>
<dbReference type="InterPro" id="IPR014853">
    <property type="entry name" value="VWF/SSPO/ZAN-like_Cys-rich_dom"/>
</dbReference>
<feature type="domain" description="VWFD" evidence="3">
    <location>
        <begin position="16"/>
        <end position="189"/>
    </location>
</feature>
<dbReference type="SMART" id="SM00832">
    <property type="entry name" value="C8"/>
    <property type="match status" value="1"/>
</dbReference>
<evidence type="ECO:0000313" key="5">
    <source>
        <dbReference type="Proteomes" id="UP001221898"/>
    </source>
</evidence>
<reference evidence="4" key="1">
    <citation type="journal article" date="2023" name="Science">
        <title>Genome structures resolve the early diversification of teleost fishes.</title>
        <authorList>
            <person name="Parey E."/>
            <person name="Louis A."/>
            <person name="Montfort J."/>
            <person name="Bouchez O."/>
            <person name="Roques C."/>
            <person name="Iampietro C."/>
            <person name="Lluch J."/>
            <person name="Castinel A."/>
            <person name="Donnadieu C."/>
            <person name="Desvignes T."/>
            <person name="Floi Bucao C."/>
            <person name="Jouanno E."/>
            <person name="Wen M."/>
            <person name="Mejri S."/>
            <person name="Dirks R."/>
            <person name="Jansen H."/>
            <person name="Henkel C."/>
            <person name="Chen W.J."/>
            <person name="Zahm M."/>
            <person name="Cabau C."/>
            <person name="Klopp C."/>
            <person name="Thompson A.W."/>
            <person name="Robinson-Rechavi M."/>
            <person name="Braasch I."/>
            <person name="Lecointre G."/>
            <person name="Bobe J."/>
            <person name="Postlethwait J.H."/>
            <person name="Berthelot C."/>
            <person name="Roest Crollius H."/>
            <person name="Guiguen Y."/>
        </authorList>
    </citation>
    <scope>NUCLEOTIDE SEQUENCE</scope>
    <source>
        <strain evidence="4">NC1722</strain>
    </source>
</reference>
<evidence type="ECO:0000313" key="4">
    <source>
        <dbReference type="EMBL" id="KAJ8343145.1"/>
    </source>
</evidence>
<dbReference type="InterPro" id="IPR001846">
    <property type="entry name" value="VWF_type-D"/>
</dbReference>
<dbReference type="Pfam" id="PF08742">
    <property type="entry name" value="C8"/>
    <property type="match status" value="1"/>
</dbReference>
<dbReference type="AlphaFoldDB" id="A0AAD7QZQ1"/>
<gene>
    <name evidence="4" type="ORF">AAFF_G00247950</name>
</gene>